<dbReference type="AlphaFoldDB" id="A0A379C7X7"/>
<reference evidence="1 2" key="1">
    <citation type="submission" date="2018-06" db="EMBL/GenBank/DDBJ databases">
        <authorList>
            <consortium name="Pathogen Informatics"/>
            <person name="Doyle S."/>
        </authorList>
    </citation>
    <scope>NUCLEOTIDE SEQUENCE [LARGE SCALE GENOMIC DNA]</scope>
    <source>
        <strain evidence="1 2">NCTC13149</strain>
    </source>
</reference>
<dbReference type="Proteomes" id="UP000255517">
    <property type="component" value="Unassembled WGS sequence"/>
</dbReference>
<evidence type="ECO:0000313" key="2">
    <source>
        <dbReference type="Proteomes" id="UP000255517"/>
    </source>
</evidence>
<proteinExistence type="predicted"/>
<accession>A0A379C7X7</accession>
<sequence length="56" mass="6516">MDKKTDAPTFTKEQFLNAKDPIGNVDALYAILEDGKEYTKEEALKIYEDFMNREVK</sequence>
<dbReference type="EMBL" id="UGSZ01000001">
    <property type="protein sequence ID" value="SUB57707.1"/>
    <property type="molecule type" value="Genomic_DNA"/>
</dbReference>
<gene>
    <name evidence="1" type="ORF">NCTC13149_01564</name>
</gene>
<dbReference type="STRING" id="1122949.GCA_000378725_01461"/>
<name>A0A379C7X7_9FIRM</name>
<protein>
    <submittedName>
        <fullName evidence="1">Uncharacterized protein</fullName>
    </submittedName>
</protein>
<evidence type="ECO:0000313" key="1">
    <source>
        <dbReference type="EMBL" id="SUB57707.1"/>
    </source>
</evidence>
<dbReference type="RefSeq" id="WP_019035107.1">
    <property type="nucleotide sequence ID" value="NZ_UGSZ01000001.1"/>
</dbReference>
<organism evidence="1 2">
    <name type="scientific">Peptoniphilus lacrimalis</name>
    <dbReference type="NCBI Taxonomy" id="33031"/>
    <lineage>
        <taxon>Bacteria</taxon>
        <taxon>Bacillati</taxon>
        <taxon>Bacillota</taxon>
        <taxon>Tissierellia</taxon>
        <taxon>Tissierellales</taxon>
        <taxon>Peptoniphilaceae</taxon>
        <taxon>Peptoniphilus</taxon>
    </lineage>
</organism>